<dbReference type="KEGG" id="cpra:CPter91_1874"/>
<dbReference type="Proteomes" id="UP000074561">
    <property type="component" value="Chromosome"/>
</dbReference>
<reference evidence="3 4" key="1">
    <citation type="submission" date="2015-11" db="EMBL/GenBank/DDBJ databases">
        <title>Exploring the genomic traits of fungus-feeding bacterial genus Collimonas.</title>
        <authorList>
            <person name="Song C."/>
            <person name="Schmidt R."/>
            <person name="de Jager V."/>
            <person name="Krzyzanowska D."/>
            <person name="Jongedijk E."/>
            <person name="Cankar K."/>
            <person name="Beekwilder J."/>
            <person name="van Veen A."/>
            <person name="de Boer W."/>
            <person name="van Veen J.A."/>
            <person name="Garbeva P."/>
        </authorList>
    </citation>
    <scope>NUCLEOTIDE SEQUENCE [LARGE SCALE GENOMIC DNA]</scope>
    <source>
        <strain evidence="3 4">Ter91</strain>
    </source>
</reference>
<keyword evidence="1" id="KW-1133">Transmembrane helix</keyword>
<dbReference type="RefSeq" id="WP_236905985.1">
    <property type="nucleotide sequence ID" value="NZ_CP013234.1"/>
</dbReference>
<organism evidence="3 4">
    <name type="scientific">Collimonas pratensis</name>
    <dbReference type="NCBI Taxonomy" id="279113"/>
    <lineage>
        <taxon>Bacteria</taxon>
        <taxon>Pseudomonadati</taxon>
        <taxon>Pseudomonadota</taxon>
        <taxon>Betaproteobacteria</taxon>
        <taxon>Burkholderiales</taxon>
        <taxon>Oxalobacteraceae</taxon>
        <taxon>Collimonas</taxon>
    </lineage>
</organism>
<evidence type="ECO:0000256" key="1">
    <source>
        <dbReference type="SAM" id="Phobius"/>
    </source>
</evidence>
<dbReference type="SUPFAM" id="SSF53448">
    <property type="entry name" value="Nucleotide-diphospho-sugar transferases"/>
    <property type="match status" value="1"/>
</dbReference>
<dbReference type="STRING" id="279113.CPter91_1874"/>
<dbReference type="Pfam" id="PF00535">
    <property type="entry name" value="Glycos_transf_2"/>
    <property type="match status" value="1"/>
</dbReference>
<evidence type="ECO:0000313" key="4">
    <source>
        <dbReference type="Proteomes" id="UP000074561"/>
    </source>
</evidence>
<feature type="domain" description="Glycosyltransferase 2-like" evidence="2">
    <location>
        <begin position="4"/>
        <end position="136"/>
    </location>
</feature>
<evidence type="ECO:0000259" key="2">
    <source>
        <dbReference type="Pfam" id="PF00535"/>
    </source>
</evidence>
<dbReference type="InterPro" id="IPR050834">
    <property type="entry name" value="Glycosyltransf_2"/>
</dbReference>
<evidence type="ECO:0000313" key="3">
    <source>
        <dbReference type="EMBL" id="AMP04247.1"/>
    </source>
</evidence>
<dbReference type="PANTHER" id="PTHR43685">
    <property type="entry name" value="GLYCOSYLTRANSFERASE"/>
    <property type="match status" value="1"/>
</dbReference>
<keyword evidence="1" id="KW-0472">Membrane</keyword>
<protein>
    <submittedName>
        <fullName evidence="3">Glycosyl transferase 2 family protein</fullName>
    </submittedName>
</protein>
<dbReference type="AlphaFoldDB" id="A0A127Q2L5"/>
<keyword evidence="1" id="KW-0812">Transmembrane</keyword>
<accession>A0A127Q2L5</accession>
<feature type="transmembrane region" description="Helical" evidence="1">
    <location>
        <begin position="237"/>
        <end position="260"/>
    </location>
</feature>
<dbReference type="EMBL" id="CP013234">
    <property type="protein sequence ID" value="AMP04247.1"/>
    <property type="molecule type" value="Genomic_DNA"/>
</dbReference>
<sequence length="278" mass="31599">MKFSLVLATVGRFDELVRFLESLDAQDYRNFELIVVDQNGDDRLVALLRRYRQKFSLRHVRALARGVSCARNLGLELVDGDVIAFPDDDCWYPAGLLQKVATVLNSHPELDGITGRFTDGDGNTEGRWLENSVLLNRYNVWRGAIEFSIFLRQRVIDVVGPFDETLGVGAGTAWGAAEGTDYLLRSLRYGFKLKFMADMTLHHPVKTSHFDANACNRQQKYEAGIGRVMRINHYPFWYFPITCMRTCCGVLVALAGGNFLKARFKYLSVLARMRGWRA</sequence>
<dbReference type="GO" id="GO:0016740">
    <property type="term" value="F:transferase activity"/>
    <property type="evidence" value="ECO:0007669"/>
    <property type="project" value="UniProtKB-KW"/>
</dbReference>
<gene>
    <name evidence="3" type="ORF">CPter91_1874</name>
</gene>
<dbReference type="Gene3D" id="3.90.550.10">
    <property type="entry name" value="Spore Coat Polysaccharide Biosynthesis Protein SpsA, Chain A"/>
    <property type="match status" value="1"/>
</dbReference>
<dbReference type="InterPro" id="IPR001173">
    <property type="entry name" value="Glyco_trans_2-like"/>
</dbReference>
<dbReference type="InterPro" id="IPR029044">
    <property type="entry name" value="Nucleotide-diphossugar_trans"/>
</dbReference>
<keyword evidence="3" id="KW-0808">Transferase</keyword>
<dbReference type="PANTHER" id="PTHR43685:SF2">
    <property type="entry name" value="GLYCOSYLTRANSFERASE 2-LIKE DOMAIN-CONTAINING PROTEIN"/>
    <property type="match status" value="1"/>
</dbReference>
<dbReference type="PATRIC" id="fig|279113.9.peg.1862"/>
<proteinExistence type="predicted"/>
<dbReference type="CDD" id="cd00761">
    <property type="entry name" value="Glyco_tranf_GTA_type"/>
    <property type="match status" value="1"/>
</dbReference>
<name>A0A127Q2L5_9BURK</name>